<proteinExistence type="predicted"/>
<gene>
    <name evidence="1" type="ORF">LTR84_002347</name>
</gene>
<dbReference type="GeneID" id="89970556"/>
<dbReference type="RefSeq" id="XP_064706183.1">
    <property type="nucleotide sequence ID" value="XM_064845958.1"/>
</dbReference>
<evidence type="ECO:0000313" key="2">
    <source>
        <dbReference type="Proteomes" id="UP001358417"/>
    </source>
</evidence>
<keyword evidence="2" id="KW-1185">Reference proteome</keyword>
<dbReference type="Gene3D" id="3.30.70.100">
    <property type="match status" value="1"/>
</dbReference>
<evidence type="ECO:0008006" key="3">
    <source>
        <dbReference type="Google" id="ProtNLM"/>
    </source>
</evidence>
<sequence>MPVVTEIAIFDLLRDTDLLSPDSPSTVHLEASFNILKQQKGFIQHFWGLKDEDATKLVVFIDWEDVTDHQSFGNSEAYATLGAELAKVVSFGNVPVMTHTNFTSDANVARQAPVTAFKSFMLPEDATEEQRSALEDAFLKLAQFNMTQTTCIGYACGWTLETLPHDEAPSGKACVFNAIIGWPSRKDFQELRTIPGFKEALQPVLGSSLKLRGQDMFHINLNR</sequence>
<protein>
    <recommendedName>
        <fullName evidence="3">ABM domain-containing protein</fullName>
    </recommendedName>
</protein>
<accession>A0AAV9N996</accession>
<reference evidence="1 2" key="1">
    <citation type="submission" date="2023-08" db="EMBL/GenBank/DDBJ databases">
        <title>Black Yeasts Isolated from many extreme environments.</title>
        <authorList>
            <person name="Coleine C."/>
            <person name="Stajich J.E."/>
            <person name="Selbmann L."/>
        </authorList>
    </citation>
    <scope>NUCLEOTIDE SEQUENCE [LARGE SCALE GENOMIC DNA]</scope>
    <source>
        <strain evidence="1 2">CCFEE 5792</strain>
    </source>
</reference>
<evidence type="ECO:0000313" key="1">
    <source>
        <dbReference type="EMBL" id="KAK5052483.1"/>
    </source>
</evidence>
<dbReference type="Proteomes" id="UP001358417">
    <property type="component" value="Unassembled WGS sequence"/>
</dbReference>
<dbReference type="SUPFAM" id="SSF54909">
    <property type="entry name" value="Dimeric alpha+beta barrel"/>
    <property type="match status" value="1"/>
</dbReference>
<comment type="caution">
    <text evidence="1">The sequence shown here is derived from an EMBL/GenBank/DDBJ whole genome shotgun (WGS) entry which is preliminary data.</text>
</comment>
<dbReference type="EMBL" id="JAVRRD010000013">
    <property type="protein sequence ID" value="KAK5052483.1"/>
    <property type="molecule type" value="Genomic_DNA"/>
</dbReference>
<dbReference type="InterPro" id="IPR011008">
    <property type="entry name" value="Dimeric_a/b-barrel"/>
</dbReference>
<dbReference type="AlphaFoldDB" id="A0AAV9N996"/>
<organism evidence="1 2">
    <name type="scientific">Exophiala bonariae</name>
    <dbReference type="NCBI Taxonomy" id="1690606"/>
    <lineage>
        <taxon>Eukaryota</taxon>
        <taxon>Fungi</taxon>
        <taxon>Dikarya</taxon>
        <taxon>Ascomycota</taxon>
        <taxon>Pezizomycotina</taxon>
        <taxon>Eurotiomycetes</taxon>
        <taxon>Chaetothyriomycetidae</taxon>
        <taxon>Chaetothyriales</taxon>
        <taxon>Herpotrichiellaceae</taxon>
        <taxon>Exophiala</taxon>
    </lineage>
</organism>
<name>A0AAV9N996_9EURO</name>